<reference evidence="1 2" key="1">
    <citation type="submission" date="2019-03" db="EMBL/GenBank/DDBJ databases">
        <title>Genomic Encyclopedia of Type Strains, Phase IV (KMG-IV): sequencing the most valuable type-strain genomes for metagenomic binning, comparative biology and taxonomic classification.</title>
        <authorList>
            <person name="Goeker M."/>
        </authorList>
    </citation>
    <scope>NUCLEOTIDE SEQUENCE [LARGE SCALE GENOMIC DNA]</scope>
    <source>
        <strain evidence="1 2">DSM 28867</strain>
    </source>
</reference>
<dbReference type="RefSeq" id="WP_134167439.1">
    <property type="nucleotide sequence ID" value="NZ_SODD01000001.1"/>
</dbReference>
<dbReference type="OrthoDB" id="9856856at2"/>
<comment type="caution">
    <text evidence="1">The sequence shown here is derived from an EMBL/GenBank/DDBJ whole genome shotgun (WGS) entry which is preliminary data.</text>
</comment>
<organism evidence="1 2">
    <name type="scientific">Breznakia blatticola</name>
    <dbReference type="NCBI Taxonomy" id="1754012"/>
    <lineage>
        <taxon>Bacteria</taxon>
        <taxon>Bacillati</taxon>
        <taxon>Bacillota</taxon>
        <taxon>Erysipelotrichia</taxon>
        <taxon>Erysipelotrichales</taxon>
        <taxon>Erysipelotrichaceae</taxon>
        <taxon>Breznakia</taxon>
    </lineage>
</organism>
<protein>
    <submittedName>
        <fullName evidence="1">Uncharacterized protein</fullName>
    </submittedName>
</protein>
<sequence>MKKVLCLCVCLCIYVCGCQSQQESKAKDNSNQMECEPCENVESLIPASMKPGTIIEFQDERSFLIKEGGYPELVRNEKITGLPKPYKGMIVTYADDGYILNIKDASDEDIAK</sequence>
<dbReference type="AlphaFoldDB" id="A0A4V3G9D4"/>
<name>A0A4V3G9D4_9FIRM</name>
<dbReference type="Proteomes" id="UP000294743">
    <property type="component" value="Unassembled WGS sequence"/>
</dbReference>
<evidence type="ECO:0000313" key="2">
    <source>
        <dbReference type="Proteomes" id="UP000294743"/>
    </source>
</evidence>
<gene>
    <name evidence="1" type="ORF">EDD63_101142</name>
</gene>
<dbReference type="EMBL" id="SODD01000001">
    <property type="protein sequence ID" value="TDW26427.1"/>
    <property type="molecule type" value="Genomic_DNA"/>
</dbReference>
<accession>A0A4V3G9D4</accession>
<evidence type="ECO:0000313" key="1">
    <source>
        <dbReference type="EMBL" id="TDW26427.1"/>
    </source>
</evidence>
<keyword evidence="2" id="KW-1185">Reference proteome</keyword>
<proteinExistence type="predicted"/>